<dbReference type="Pfam" id="PF00535">
    <property type="entry name" value="Glycos_transf_2"/>
    <property type="match status" value="1"/>
</dbReference>
<evidence type="ECO:0000259" key="1">
    <source>
        <dbReference type="Pfam" id="PF00535"/>
    </source>
</evidence>
<dbReference type="InterPro" id="IPR029044">
    <property type="entry name" value="Nucleotide-diphossugar_trans"/>
</dbReference>
<dbReference type="Proteomes" id="UP000229098">
    <property type="component" value="Unassembled WGS sequence"/>
</dbReference>
<organism evidence="2 3">
    <name type="scientific">Candidatus Ryanbacteria bacterium CG10_big_fil_rev_8_21_14_0_10_43_42</name>
    <dbReference type="NCBI Taxonomy" id="1974864"/>
    <lineage>
        <taxon>Bacteria</taxon>
        <taxon>Candidatus Ryaniibacteriota</taxon>
    </lineage>
</organism>
<sequence length="307" mass="34902">MAEEPLVSVVLPTYNRARVLPKSIDSILAQTFTDFELIIVDDGSTDNTKRLVTDYSARDSRVRYVKHEANRGLAAGRNTGAREAHGRYIANNDSDDVWISDKLEKDVAAIQSASPNVGVVYSRLKKTLGNGTEVYVPADNWQWLNGNLHRSILEGNFITMQVTLIKKECFQNAGWFDEEFPAVQEGDFLLRVAKKYEFLYRPEVGVIAAVSPDSITANQGKRLTGKEMLFNKHLIDFKKYPHALARFSYSLGHAFSLRGDMKRGRKYLFLAWRNHLSHPKYLLAFFLSLFGSHTLYKKTGTIYLKLK</sequence>
<name>A0A2M8KXH0_9BACT</name>
<dbReference type="EMBL" id="PFEF01000005">
    <property type="protein sequence ID" value="PJE64583.1"/>
    <property type="molecule type" value="Genomic_DNA"/>
</dbReference>
<reference evidence="3" key="1">
    <citation type="submission" date="2017-09" db="EMBL/GenBank/DDBJ databases">
        <title>Depth-based differentiation of microbial function through sediment-hosted aquifers and enrichment of novel symbionts in the deep terrestrial subsurface.</title>
        <authorList>
            <person name="Probst A.J."/>
            <person name="Ladd B."/>
            <person name="Jarett J.K."/>
            <person name="Geller-Mcgrath D.E."/>
            <person name="Sieber C.M.K."/>
            <person name="Emerson J.B."/>
            <person name="Anantharaman K."/>
            <person name="Thomas B.C."/>
            <person name="Malmstrom R."/>
            <person name="Stieglmeier M."/>
            <person name="Klingl A."/>
            <person name="Woyke T."/>
            <person name="Ryan C.M."/>
            <person name="Banfield J.F."/>
        </authorList>
    </citation>
    <scope>NUCLEOTIDE SEQUENCE [LARGE SCALE GENOMIC DNA]</scope>
</reference>
<dbReference type="CDD" id="cd00761">
    <property type="entry name" value="Glyco_tranf_GTA_type"/>
    <property type="match status" value="1"/>
</dbReference>
<accession>A0A2M8KXH0</accession>
<evidence type="ECO:0000313" key="2">
    <source>
        <dbReference type="EMBL" id="PJE64583.1"/>
    </source>
</evidence>
<dbReference type="PANTHER" id="PTHR43685:SF2">
    <property type="entry name" value="GLYCOSYLTRANSFERASE 2-LIKE DOMAIN-CONTAINING PROTEIN"/>
    <property type="match status" value="1"/>
</dbReference>
<evidence type="ECO:0000313" key="3">
    <source>
        <dbReference type="Proteomes" id="UP000229098"/>
    </source>
</evidence>
<dbReference type="Gene3D" id="3.90.550.10">
    <property type="entry name" value="Spore Coat Polysaccharide Biosynthesis Protein SpsA, Chain A"/>
    <property type="match status" value="1"/>
</dbReference>
<proteinExistence type="predicted"/>
<feature type="domain" description="Glycosyltransferase 2-like" evidence="1">
    <location>
        <begin position="8"/>
        <end position="126"/>
    </location>
</feature>
<protein>
    <recommendedName>
        <fullName evidence="1">Glycosyltransferase 2-like domain-containing protein</fullName>
    </recommendedName>
</protein>
<dbReference type="InterPro" id="IPR001173">
    <property type="entry name" value="Glyco_trans_2-like"/>
</dbReference>
<dbReference type="SUPFAM" id="SSF53448">
    <property type="entry name" value="Nucleotide-diphospho-sugar transferases"/>
    <property type="match status" value="1"/>
</dbReference>
<dbReference type="AlphaFoldDB" id="A0A2M8KXH0"/>
<dbReference type="InterPro" id="IPR050834">
    <property type="entry name" value="Glycosyltransf_2"/>
</dbReference>
<dbReference type="PANTHER" id="PTHR43685">
    <property type="entry name" value="GLYCOSYLTRANSFERASE"/>
    <property type="match status" value="1"/>
</dbReference>
<comment type="caution">
    <text evidence="2">The sequence shown here is derived from an EMBL/GenBank/DDBJ whole genome shotgun (WGS) entry which is preliminary data.</text>
</comment>
<gene>
    <name evidence="2" type="ORF">COU90_01965</name>
</gene>